<dbReference type="Proteomes" id="UP000023152">
    <property type="component" value="Unassembled WGS sequence"/>
</dbReference>
<evidence type="ECO:0000313" key="3">
    <source>
        <dbReference type="Proteomes" id="UP000023152"/>
    </source>
</evidence>
<comment type="caution">
    <text evidence="2">The sequence shown here is derived from an EMBL/GenBank/DDBJ whole genome shotgun (WGS) entry which is preliminary data.</text>
</comment>
<gene>
    <name evidence="2" type="ORF">RFI_06781</name>
</gene>
<feature type="region of interest" description="Disordered" evidence="1">
    <location>
        <begin position="125"/>
        <end position="173"/>
    </location>
</feature>
<name>X6NWY5_RETFI</name>
<organism evidence="2 3">
    <name type="scientific">Reticulomyxa filosa</name>
    <dbReference type="NCBI Taxonomy" id="46433"/>
    <lineage>
        <taxon>Eukaryota</taxon>
        <taxon>Sar</taxon>
        <taxon>Rhizaria</taxon>
        <taxon>Retaria</taxon>
        <taxon>Foraminifera</taxon>
        <taxon>Monothalamids</taxon>
        <taxon>Reticulomyxidae</taxon>
        <taxon>Reticulomyxa</taxon>
    </lineage>
</organism>
<dbReference type="EMBL" id="ASPP01005530">
    <property type="protein sequence ID" value="ETO30339.1"/>
    <property type="molecule type" value="Genomic_DNA"/>
</dbReference>
<dbReference type="AlphaFoldDB" id="X6NWY5"/>
<feature type="region of interest" description="Disordered" evidence="1">
    <location>
        <begin position="29"/>
        <end position="56"/>
    </location>
</feature>
<proteinExistence type="predicted"/>
<evidence type="ECO:0000256" key="1">
    <source>
        <dbReference type="SAM" id="MobiDB-lite"/>
    </source>
</evidence>
<feature type="compositionally biased region" description="Low complexity" evidence="1">
    <location>
        <begin position="32"/>
        <end position="56"/>
    </location>
</feature>
<sequence length="250" mass="28737">MDYYAMKKKKKKLYTHTSDDLEMAAQLRPKLSGGNNNNNNSNNNNSNTNNTNGTNGNALQLITVTRNYPLELKDRTKDNTPHSIVIRKDVGKESSMTGVHMGSQGHVAGNGVDYEMFTTKRRYSTEWSRQNNQHKRTLETGGRGKRITNQMTPRDHMQSTDLSLKKQRPSIRQHKDRGLNNYSFVNEGGMWYRDGTQDDMMFKQMDAEDDVPRRDSKTVTLVNMSHSNTMRFDKNSRKRTIGRKGILIDK</sequence>
<reference evidence="2 3" key="1">
    <citation type="journal article" date="2013" name="Curr. Biol.">
        <title>The Genome of the Foraminiferan Reticulomyxa filosa.</title>
        <authorList>
            <person name="Glockner G."/>
            <person name="Hulsmann N."/>
            <person name="Schleicher M."/>
            <person name="Noegel A.A."/>
            <person name="Eichinger L."/>
            <person name="Gallinger C."/>
            <person name="Pawlowski J."/>
            <person name="Sierra R."/>
            <person name="Euteneuer U."/>
            <person name="Pillet L."/>
            <person name="Moustafa A."/>
            <person name="Platzer M."/>
            <person name="Groth M."/>
            <person name="Szafranski K."/>
            <person name="Schliwa M."/>
        </authorList>
    </citation>
    <scope>NUCLEOTIDE SEQUENCE [LARGE SCALE GENOMIC DNA]</scope>
</reference>
<evidence type="ECO:0000313" key="2">
    <source>
        <dbReference type="EMBL" id="ETO30339.1"/>
    </source>
</evidence>
<keyword evidence="3" id="KW-1185">Reference proteome</keyword>
<protein>
    <submittedName>
        <fullName evidence="2">Uncharacterized protein</fullName>
    </submittedName>
</protein>
<accession>X6NWY5</accession>